<proteinExistence type="inferred from homology"/>
<name>A0A2W1N9A2_PAEXE</name>
<dbReference type="Pfam" id="PF01547">
    <property type="entry name" value="SBP_bac_1"/>
    <property type="match status" value="1"/>
</dbReference>
<evidence type="ECO:0000256" key="1">
    <source>
        <dbReference type="ARBA" id="ARBA00008520"/>
    </source>
</evidence>
<dbReference type="GO" id="GO:0042956">
    <property type="term" value="P:maltodextrin transmembrane transport"/>
    <property type="evidence" value="ECO:0007669"/>
    <property type="project" value="TreeGrafter"/>
</dbReference>
<dbReference type="Gene3D" id="3.40.190.10">
    <property type="entry name" value="Periplasmic binding protein-like II"/>
    <property type="match status" value="1"/>
</dbReference>
<protein>
    <submittedName>
        <fullName evidence="5">Sugar ABC transporter substrate-binding protein</fullName>
    </submittedName>
</protein>
<keyword evidence="6" id="KW-1185">Reference proteome</keyword>
<sequence>MRGKLTSLLSVSTACLLLLTACGGNDTGGDADGGTGKKTINVALWDENAKGFLDETIALYKKDHPNVDVKVTYTPFADYWTKLKTSLAGKGGPDVFWINGPHIYAYASSGLIKNLQPLIVKDKLDTSIYTPALVDLYTYEKNLYGIPYFLDSAGLFYNKEIFDKAGIKYPDGTWTWDTLKENAPKLTDKSKGVYGYIAPIANQGGYYNYIHQAGGYVINEERTKSGFDSPEALAAFQWMDTFMKNGSSPSGQQQIETEGKQLFGSGKAAMYPALSVNSPEFHKLLGDKLGVAPLPAGKHKASIVHGLSWSINQNTPNEQEAWDLVKVLTSKEGNENLAKSGFSIPAYKGTEAGWVKSIPSLDLKVFVDSVEFGVAYPVSQKTAEWQAVETKELQNAFLGKKSYEDALKTIASEMNNILATEKKQ</sequence>
<evidence type="ECO:0000256" key="3">
    <source>
        <dbReference type="ARBA" id="ARBA00022729"/>
    </source>
</evidence>
<comment type="caution">
    <text evidence="5">The sequence shown here is derived from an EMBL/GenBank/DDBJ whole genome shotgun (WGS) entry which is preliminary data.</text>
</comment>
<dbReference type="GO" id="GO:1901982">
    <property type="term" value="F:maltose binding"/>
    <property type="evidence" value="ECO:0007669"/>
    <property type="project" value="TreeGrafter"/>
</dbReference>
<dbReference type="GO" id="GO:0055052">
    <property type="term" value="C:ATP-binding cassette (ABC) transporter complex, substrate-binding subunit-containing"/>
    <property type="evidence" value="ECO:0007669"/>
    <property type="project" value="TreeGrafter"/>
</dbReference>
<dbReference type="SUPFAM" id="SSF53850">
    <property type="entry name" value="Periplasmic binding protein-like II"/>
    <property type="match status" value="1"/>
</dbReference>
<dbReference type="Proteomes" id="UP000214746">
    <property type="component" value="Unassembled WGS sequence"/>
</dbReference>
<keyword evidence="3 4" id="KW-0732">Signal</keyword>
<evidence type="ECO:0000313" key="5">
    <source>
        <dbReference type="EMBL" id="PZE20504.1"/>
    </source>
</evidence>
<feature type="signal peptide" evidence="4">
    <location>
        <begin position="1"/>
        <end position="23"/>
    </location>
</feature>
<comment type="similarity">
    <text evidence="1">Belongs to the bacterial solute-binding protein 1 family.</text>
</comment>
<feature type="chain" id="PRO_5038501115" evidence="4">
    <location>
        <begin position="24"/>
        <end position="424"/>
    </location>
</feature>
<dbReference type="OrthoDB" id="9782846at2"/>
<dbReference type="RefSeq" id="WP_089200257.1">
    <property type="nucleotide sequence ID" value="NZ_NHRJ02000006.1"/>
</dbReference>
<reference evidence="5" key="1">
    <citation type="submission" date="2018-06" db="EMBL/GenBank/DDBJ databases">
        <title>Paenibacillus xerothermodurans sp. nov. an extremely dry heat resistant spore forming bacterium isolated from the soil of Cape Canaveral, Florida.</title>
        <authorList>
            <person name="Seuylemezian A."/>
            <person name="Kaur N."/>
            <person name="Patil P."/>
            <person name="Patil P."/>
            <person name="Mayilraj S."/>
            <person name="Vaishampayan P."/>
        </authorList>
    </citation>
    <scope>NUCLEOTIDE SEQUENCE [LARGE SCALE GENOMIC DNA]</scope>
    <source>
        <strain evidence="5">ATCC 27380</strain>
    </source>
</reference>
<evidence type="ECO:0000256" key="2">
    <source>
        <dbReference type="ARBA" id="ARBA00022448"/>
    </source>
</evidence>
<organism evidence="5 6">
    <name type="scientific">Paenibacillus xerothermodurans</name>
    <dbReference type="NCBI Taxonomy" id="1977292"/>
    <lineage>
        <taxon>Bacteria</taxon>
        <taxon>Bacillati</taxon>
        <taxon>Bacillota</taxon>
        <taxon>Bacilli</taxon>
        <taxon>Bacillales</taxon>
        <taxon>Paenibacillaceae</taxon>
        <taxon>Paenibacillus</taxon>
    </lineage>
</organism>
<dbReference type="GO" id="GO:0015768">
    <property type="term" value="P:maltose transport"/>
    <property type="evidence" value="ECO:0007669"/>
    <property type="project" value="TreeGrafter"/>
</dbReference>
<dbReference type="InterPro" id="IPR006059">
    <property type="entry name" value="SBP"/>
</dbReference>
<dbReference type="PROSITE" id="PS51257">
    <property type="entry name" value="PROKAR_LIPOPROTEIN"/>
    <property type="match status" value="1"/>
</dbReference>
<dbReference type="AlphaFoldDB" id="A0A2W1N9A2"/>
<gene>
    <name evidence="5" type="ORF">CBW46_012060</name>
</gene>
<accession>A0A2W1N9A2</accession>
<keyword evidence="2" id="KW-0813">Transport</keyword>
<dbReference type="PANTHER" id="PTHR30061:SF50">
    <property type="entry name" value="MALTOSE_MALTODEXTRIN-BINDING PERIPLASMIC PROTEIN"/>
    <property type="match status" value="1"/>
</dbReference>
<evidence type="ECO:0000256" key="4">
    <source>
        <dbReference type="SAM" id="SignalP"/>
    </source>
</evidence>
<evidence type="ECO:0000313" key="6">
    <source>
        <dbReference type="Proteomes" id="UP000214746"/>
    </source>
</evidence>
<dbReference type="CDD" id="cd13585">
    <property type="entry name" value="PBP2_TMBP_like"/>
    <property type="match status" value="1"/>
</dbReference>
<dbReference type="EMBL" id="NHRJ02000006">
    <property type="protein sequence ID" value="PZE20504.1"/>
    <property type="molecule type" value="Genomic_DNA"/>
</dbReference>
<dbReference type="PANTHER" id="PTHR30061">
    <property type="entry name" value="MALTOSE-BINDING PERIPLASMIC PROTEIN"/>
    <property type="match status" value="1"/>
</dbReference>